<comment type="caution">
    <text evidence="2">The sequence shown here is derived from an EMBL/GenBank/DDBJ whole genome shotgun (WGS) entry which is preliminary data.</text>
</comment>
<dbReference type="InterPro" id="IPR001667">
    <property type="entry name" value="DDH_dom"/>
</dbReference>
<dbReference type="AlphaFoldDB" id="K1U7Y9"/>
<feature type="non-terminal residue" evidence="2">
    <location>
        <position position="192"/>
    </location>
</feature>
<dbReference type="InterPro" id="IPR038763">
    <property type="entry name" value="DHH_sf"/>
</dbReference>
<evidence type="ECO:0000259" key="1">
    <source>
        <dbReference type="Pfam" id="PF01368"/>
    </source>
</evidence>
<feature type="domain" description="DDH" evidence="1">
    <location>
        <begin position="1"/>
        <end position="140"/>
    </location>
</feature>
<protein>
    <submittedName>
        <fullName evidence="2">DHH subfamily 1 protein</fullName>
    </submittedName>
</protein>
<dbReference type="Pfam" id="PF01368">
    <property type="entry name" value="DHH"/>
    <property type="match status" value="1"/>
</dbReference>
<name>K1U7Y9_9ZZZZ</name>
<proteinExistence type="predicted"/>
<sequence length="192" mass="21352">MGSLLAWREALVEMGHRVTCIVPNKYPYFLDWMTGVENLVLFKTDEAGVARRAVAESDLIFFLDFNAVSRLEGLSEVVESNTTARRILIDHHLSPGPGFDLMFSCTGSSSTAFLIYQILEKLLGTQAITRSMAESLYVGMMTDTGNFSFSFLTPELYRAVAVLVETGIDIPTIHNNVYNAFTEGRARLFGYA</sequence>
<dbReference type="Gene3D" id="3.90.1640.10">
    <property type="entry name" value="inorganic pyrophosphatase (n-terminal core)"/>
    <property type="match status" value="1"/>
</dbReference>
<evidence type="ECO:0000313" key="2">
    <source>
        <dbReference type="EMBL" id="EKC78353.1"/>
    </source>
</evidence>
<accession>K1U7Y9</accession>
<dbReference type="SUPFAM" id="SSF64182">
    <property type="entry name" value="DHH phosphoesterases"/>
    <property type="match status" value="1"/>
</dbReference>
<organism evidence="2">
    <name type="scientific">human gut metagenome</name>
    <dbReference type="NCBI Taxonomy" id="408170"/>
    <lineage>
        <taxon>unclassified sequences</taxon>
        <taxon>metagenomes</taxon>
        <taxon>organismal metagenomes</taxon>
    </lineage>
</organism>
<dbReference type="InterPro" id="IPR051319">
    <property type="entry name" value="Oligoribo/pAp-PDE_c-di-AMP_PDE"/>
</dbReference>
<dbReference type="PANTHER" id="PTHR47618">
    <property type="entry name" value="BIFUNCTIONAL OLIGORIBONUCLEASE AND PAP PHOSPHATASE NRNA"/>
    <property type="match status" value="1"/>
</dbReference>
<gene>
    <name evidence="2" type="ORF">LEA_03584</name>
</gene>
<reference evidence="2" key="1">
    <citation type="journal article" date="2013" name="Environ. Microbiol.">
        <title>Microbiota from the distal guts of lean and obese adolescents exhibit partial functional redundancy besides clear differences in community structure.</title>
        <authorList>
            <person name="Ferrer M."/>
            <person name="Ruiz A."/>
            <person name="Lanza F."/>
            <person name="Haange S.B."/>
            <person name="Oberbach A."/>
            <person name="Till H."/>
            <person name="Bargiela R."/>
            <person name="Campoy C."/>
            <person name="Segura M.T."/>
            <person name="Richter M."/>
            <person name="von Bergen M."/>
            <person name="Seifert J."/>
            <person name="Suarez A."/>
        </authorList>
    </citation>
    <scope>NUCLEOTIDE SEQUENCE</scope>
</reference>
<dbReference type="PANTHER" id="PTHR47618:SF1">
    <property type="entry name" value="BIFUNCTIONAL OLIGORIBONUCLEASE AND PAP PHOSPHATASE NRNA"/>
    <property type="match status" value="1"/>
</dbReference>
<dbReference type="EMBL" id="AJWY01002371">
    <property type="protein sequence ID" value="EKC78353.1"/>
    <property type="molecule type" value="Genomic_DNA"/>
</dbReference>